<dbReference type="PANTHER" id="PTHR12730:SF0">
    <property type="entry name" value="PROTEIN SDA1 HOMOLOG"/>
    <property type="match status" value="1"/>
</dbReference>
<feature type="region of interest" description="Disordered" evidence="8">
    <location>
        <begin position="615"/>
        <end position="639"/>
    </location>
</feature>
<gene>
    <name evidence="12" type="ORF">CVLEPA_LOCUS20787</name>
</gene>
<evidence type="ECO:0000256" key="2">
    <source>
        <dbReference type="ARBA" id="ARBA00005783"/>
    </source>
</evidence>
<dbReference type="InterPro" id="IPR012977">
    <property type="entry name" value="SDA1_N"/>
</dbReference>
<evidence type="ECO:0000259" key="11">
    <source>
        <dbReference type="Pfam" id="PF21638"/>
    </source>
</evidence>
<keyword evidence="4 7" id="KW-0690">Ribosome biogenesis</keyword>
<comment type="caution">
    <text evidence="12">The sequence shown here is derived from an EMBL/GenBank/DDBJ whole genome shotgun (WGS) entry which is preliminary data.</text>
</comment>
<evidence type="ECO:0000313" key="13">
    <source>
        <dbReference type="Proteomes" id="UP001642483"/>
    </source>
</evidence>
<dbReference type="InterPro" id="IPR007949">
    <property type="entry name" value="SDA1_MD"/>
</dbReference>
<dbReference type="InterPro" id="IPR016024">
    <property type="entry name" value="ARM-type_fold"/>
</dbReference>
<name>A0ABP0GCZ9_CLALP</name>
<reference evidence="12 13" key="1">
    <citation type="submission" date="2024-02" db="EMBL/GenBank/DDBJ databases">
        <authorList>
            <person name="Daric V."/>
            <person name="Darras S."/>
        </authorList>
    </citation>
    <scope>NUCLEOTIDE SEQUENCE [LARGE SCALE GENOMIC DNA]</scope>
</reference>
<evidence type="ECO:0000256" key="1">
    <source>
        <dbReference type="ARBA" id="ARBA00003823"/>
    </source>
</evidence>
<evidence type="ECO:0000256" key="8">
    <source>
        <dbReference type="SAM" id="MobiDB-lite"/>
    </source>
</evidence>
<comment type="function">
    <text evidence="1 7">Required for 60S pre-ribosomal subunits export to the cytoplasm.</text>
</comment>
<organism evidence="12 13">
    <name type="scientific">Clavelina lepadiformis</name>
    <name type="common">Light-bulb sea squirt</name>
    <name type="synonym">Ascidia lepadiformis</name>
    <dbReference type="NCBI Taxonomy" id="159417"/>
    <lineage>
        <taxon>Eukaryota</taxon>
        <taxon>Metazoa</taxon>
        <taxon>Chordata</taxon>
        <taxon>Tunicata</taxon>
        <taxon>Ascidiacea</taxon>
        <taxon>Aplousobranchia</taxon>
        <taxon>Clavelinidae</taxon>
        <taxon>Clavelina</taxon>
    </lineage>
</organism>
<dbReference type="Pfam" id="PF08158">
    <property type="entry name" value="SDA1_HEAT"/>
    <property type="match status" value="1"/>
</dbReference>
<evidence type="ECO:0000256" key="7">
    <source>
        <dbReference type="RuleBase" id="RU365057"/>
    </source>
</evidence>
<keyword evidence="3 7" id="KW-0813">Transport</keyword>
<keyword evidence="6 7" id="KW-0539">Nucleus</keyword>
<dbReference type="Pfam" id="PF05285">
    <property type="entry name" value="SDA1_dom"/>
    <property type="match status" value="1"/>
</dbReference>
<comment type="subcellular location">
    <subcellularLocation>
        <location evidence="7">Nucleus</location>
        <location evidence="7">Nucleolus</location>
    </subcellularLocation>
</comment>
<evidence type="ECO:0000259" key="10">
    <source>
        <dbReference type="Pfam" id="PF08158"/>
    </source>
</evidence>
<sequence>MGKTNQLPDNLPQLQNLIKRDPESYCTEFLQQYRQFESNFQVFLLQPSEDAKRLCETIMFIAQVAHCYPDTVKDFPMKLKDVLQKHGASLNPEVRMMFCRALMLLRNKNLITPSSLFELFFELLRCPDKLLRKTLYNFIVQDIKNLNTGHKDNKLNKGLQNFMYTMLSDNNATAAKMSLNVMMELYHRKIWNDSKTVNVISTACFSKYSKVLATALRFFLGQDQQKDESDSDSGEEGPSARDIIMRFAVNKKSTRAKQKRDKALKVLNKHKKKAKKSNTDFSATHLLHDPQGFSERLFKKLQKSNDSFEIRLLMIIVISRVVGTHQLFLFNFYPFLQRFLQPHQREVTKILLALAQASHELVPPDIIQSSIMTIANNFVTERNSSEVMGVGLNAIREICARCPLAMTDELLRDLTMYKTKHDKAVTSAARSLMQLYRRVNPTLLRKRDRGKPTEASAELTTVAYGEVVSKDYIAGAEALPEEQGKDDDYKKAQDGWESCSDESDSDGSWHDVSSDDETKDVDAESLPKMSENEKVAKSKLVSQSRILSQDDFKLMRAEQAAKEVTPSSRKALKRKITDMEESKESGELVALNDIELVHSKRPHDRESRLATVLAGRQDREKFGRRKTKIDPYASTTNKQKLKKKPFMMVRQKMKKKQSGRSFREKQVALRNSLLKRAKHYK</sequence>
<dbReference type="EMBL" id="CAWYQH010000108">
    <property type="protein sequence ID" value="CAK8688818.1"/>
    <property type="molecule type" value="Genomic_DNA"/>
</dbReference>
<proteinExistence type="inferred from homology"/>
<keyword evidence="13" id="KW-1185">Reference proteome</keyword>
<feature type="domain" description="SDA1 middle" evidence="9">
    <location>
        <begin position="484"/>
        <end position="615"/>
    </location>
</feature>
<dbReference type="InterPro" id="IPR048292">
    <property type="entry name" value="SDA1_C"/>
</dbReference>
<evidence type="ECO:0000256" key="6">
    <source>
        <dbReference type="ARBA" id="ARBA00023242"/>
    </source>
</evidence>
<dbReference type="Pfam" id="PF21638">
    <property type="entry name" value="SDA1_C"/>
    <property type="match status" value="1"/>
</dbReference>
<evidence type="ECO:0000259" key="9">
    <source>
        <dbReference type="Pfam" id="PF05285"/>
    </source>
</evidence>
<protein>
    <recommendedName>
        <fullName evidence="7">Protein SDA1</fullName>
    </recommendedName>
</protein>
<feature type="domain" description="SDA1 C-terminal" evidence="11">
    <location>
        <begin position="634"/>
        <end position="678"/>
    </location>
</feature>
<feature type="domain" description="SDA1 N-terminal" evidence="10">
    <location>
        <begin position="60"/>
        <end position="420"/>
    </location>
</feature>
<dbReference type="SUPFAM" id="SSF48371">
    <property type="entry name" value="ARM repeat"/>
    <property type="match status" value="1"/>
</dbReference>
<dbReference type="PANTHER" id="PTHR12730">
    <property type="entry name" value="HSDA/SDA1-RELATED"/>
    <property type="match status" value="1"/>
</dbReference>
<feature type="compositionally biased region" description="Basic and acidic residues" evidence="8">
    <location>
        <begin position="482"/>
        <end position="494"/>
    </location>
</feature>
<dbReference type="InterPro" id="IPR027312">
    <property type="entry name" value="Sda1"/>
</dbReference>
<evidence type="ECO:0000256" key="5">
    <source>
        <dbReference type="ARBA" id="ARBA00022927"/>
    </source>
</evidence>
<evidence type="ECO:0000256" key="4">
    <source>
        <dbReference type="ARBA" id="ARBA00022517"/>
    </source>
</evidence>
<feature type="region of interest" description="Disordered" evidence="8">
    <location>
        <begin position="478"/>
        <end position="541"/>
    </location>
</feature>
<evidence type="ECO:0000313" key="12">
    <source>
        <dbReference type="EMBL" id="CAK8688818.1"/>
    </source>
</evidence>
<keyword evidence="5 7" id="KW-0653">Protein transport</keyword>
<evidence type="ECO:0000256" key="3">
    <source>
        <dbReference type="ARBA" id="ARBA00022448"/>
    </source>
</evidence>
<dbReference type="Proteomes" id="UP001642483">
    <property type="component" value="Unassembled WGS sequence"/>
</dbReference>
<comment type="similarity">
    <text evidence="2 7">Belongs to the SDA1 family.</text>
</comment>
<accession>A0ABP0GCZ9</accession>